<dbReference type="Gene3D" id="3.40.1690.10">
    <property type="entry name" value="secretion proteins EscU"/>
    <property type="match status" value="1"/>
</dbReference>
<evidence type="ECO:0000313" key="6">
    <source>
        <dbReference type="Proteomes" id="UP000295565"/>
    </source>
</evidence>
<accession>A0A4R1JM66</accession>
<dbReference type="AlphaFoldDB" id="A0A4R1JM66"/>
<dbReference type="SUPFAM" id="SSF160544">
    <property type="entry name" value="EscU C-terminal domain-like"/>
    <property type="match status" value="1"/>
</dbReference>
<sequence length="100" mass="11202">MSEKEQAAVALGYDGRNAPKVVAKGYNQLAEEIIAAAKNVGIMVYEDKQLLAMLDQLSLDEQIPQSLYIIIAELISFSYVLQGKFPDHWNNIHEHIDDKA</sequence>
<keyword evidence="3" id="KW-1006">Bacterial flagellum protein export</keyword>
<dbReference type="GO" id="GO:0005886">
    <property type="term" value="C:plasma membrane"/>
    <property type="evidence" value="ECO:0007669"/>
    <property type="project" value="TreeGrafter"/>
</dbReference>
<protein>
    <recommendedName>
        <fullName evidence="2">Flagellar biosynthetic protein FlhB</fullName>
    </recommendedName>
</protein>
<dbReference type="InterPro" id="IPR029025">
    <property type="entry name" value="T3SS_substrate_exporter_C"/>
</dbReference>
<dbReference type="InterPro" id="IPR006135">
    <property type="entry name" value="T3SS_substrate_exporter"/>
</dbReference>
<comment type="similarity">
    <text evidence="1">Belongs to the type III secretion exporter family.</text>
</comment>
<reference evidence="5 6" key="1">
    <citation type="submission" date="2019-03" db="EMBL/GenBank/DDBJ databases">
        <title>Genomic Encyclopedia of Type Strains, Phase IV (KMG-IV): sequencing the most valuable type-strain genomes for metagenomic binning, comparative biology and taxonomic classification.</title>
        <authorList>
            <person name="Goeker M."/>
        </authorList>
    </citation>
    <scope>NUCLEOTIDE SEQUENCE [LARGE SCALE GENOMIC DNA]</scope>
    <source>
        <strain evidence="5 6">DSM 18577</strain>
    </source>
</reference>
<dbReference type="PANTHER" id="PTHR30531">
    <property type="entry name" value="FLAGELLAR BIOSYNTHETIC PROTEIN FLHB"/>
    <property type="match status" value="1"/>
</dbReference>
<dbReference type="OrthoDB" id="5244399at2"/>
<keyword evidence="5" id="KW-0969">Cilium</keyword>
<keyword evidence="5" id="KW-0966">Cell projection</keyword>
<gene>
    <name evidence="5" type="ORF">EV690_2215</name>
</gene>
<evidence type="ECO:0000256" key="4">
    <source>
        <dbReference type="ARBA" id="ARBA00025078"/>
    </source>
</evidence>
<evidence type="ECO:0000256" key="3">
    <source>
        <dbReference type="ARBA" id="ARBA00023225"/>
    </source>
</evidence>
<comment type="caution">
    <text evidence="5">The sequence shown here is derived from an EMBL/GenBank/DDBJ whole genome shotgun (WGS) entry which is preliminary data.</text>
</comment>
<dbReference type="PANTHER" id="PTHR30531:SF12">
    <property type="entry name" value="FLAGELLAR BIOSYNTHETIC PROTEIN FLHB"/>
    <property type="match status" value="1"/>
</dbReference>
<comment type="function">
    <text evidence="4">Required for formation of the rod structure in the basal body of the flagellar apparatus. Together with FliI and FliH, may constitute the export apparatus of flagellin.</text>
</comment>
<keyword evidence="3" id="KW-0653">Protein transport</keyword>
<evidence type="ECO:0000256" key="2">
    <source>
        <dbReference type="ARBA" id="ARBA00021622"/>
    </source>
</evidence>
<evidence type="ECO:0000313" key="5">
    <source>
        <dbReference type="EMBL" id="TCK52107.1"/>
    </source>
</evidence>
<evidence type="ECO:0000256" key="1">
    <source>
        <dbReference type="ARBA" id="ARBA00010690"/>
    </source>
</evidence>
<keyword evidence="5" id="KW-0282">Flagellum</keyword>
<dbReference type="RefSeq" id="WP_131913006.1">
    <property type="nucleotide sequence ID" value="NZ_OU594967.1"/>
</dbReference>
<dbReference type="Proteomes" id="UP000295565">
    <property type="component" value="Unassembled WGS sequence"/>
</dbReference>
<keyword evidence="3" id="KW-0813">Transport</keyword>
<dbReference type="EMBL" id="SMGD01000013">
    <property type="protein sequence ID" value="TCK52107.1"/>
    <property type="molecule type" value="Genomic_DNA"/>
</dbReference>
<name>A0A4R1JM66_9GAMM</name>
<proteinExistence type="inferred from homology"/>
<dbReference type="Pfam" id="PF01312">
    <property type="entry name" value="Bac_export_2"/>
    <property type="match status" value="1"/>
</dbReference>
<keyword evidence="6" id="KW-1185">Reference proteome</keyword>
<organism evidence="5 6">
    <name type="scientific">Celerinatantimonas diazotrophica</name>
    <dbReference type="NCBI Taxonomy" id="412034"/>
    <lineage>
        <taxon>Bacteria</taxon>
        <taxon>Pseudomonadati</taxon>
        <taxon>Pseudomonadota</taxon>
        <taxon>Gammaproteobacteria</taxon>
        <taxon>Celerinatantimonadaceae</taxon>
        <taxon>Celerinatantimonas</taxon>
    </lineage>
</organism>
<dbReference type="GO" id="GO:0009306">
    <property type="term" value="P:protein secretion"/>
    <property type="evidence" value="ECO:0007669"/>
    <property type="project" value="InterPro"/>
</dbReference>